<dbReference type="SUPFAM" id="SSF69721">
    <property type="entry name" value="DsrC, the gamma subunit of dissimilatory sulfite reductase"/>
    <property type="match status" value="1"/>
</dbReference>
<organism evidence="5 6">
    <name type="scientific">Desulfallas thermosapovorans DSM 6562</name>
    <dbReference type="NCBI Taxonomy" id="1121431"/>
    <lineage>
        <taxon>Bacteria</taxon>
        <taxon>Bacillati</taxon>
        <taxon>Bacillota</taxon>
        <taxon>Clostridia</taxon>
        <taxon>Eubacteriales</taxon>
        <taxon>Desulfallaceae</taxon>
        <taxon>Desulfallas</taxon>
    </lineage>
</organism>
<dbReference type="InterPro" id="IPR025526">
    <property type="entry name" value="DsrC-like_dom_sf"/>
</dbReference>
<gene>
    <name evidence="5" type="ORF">LX24_00984</name>
</gene>
<evidence type="ECO:0000256" key="4">
    <source>
        <dbReference type="PIRSR" id="PIRSR006223-50"/>
    </source>
</evidence>
<evidence type="ECO:0000256" key="3">
    <source>
        <dbReference type="ARBA" id="ARBA00022490"/>
    </source>
</evidence>
<dbReference type="Pfam" id="PF04358">
    <property type="entry name" value="DsrC"/>
    <property type="match status" value="1"/>
</dbReference>
<comment type="similarity">
    <text evidence="2">Belongs to the DsrC/TusE family.</text>
</comment>
<dbReference type="InterPro" id="IPR007453">
    <property type="entry name" value="DsrC/TusE"/>
</dbReference>
<dbReference type="PIRSF" id="PIRSF006223">
    <property type="entry name" value="DsrC_TusE"/>
    <property type="match status" value="1"/>
</dbReference>
<feature type="active site" description="Cysteine persulfide intermediate" evidence="4">
    <location>
        <position position="105"/>
    </location>
</feature>
<dbReference type="AlphaFoldDB" id="A0A5S4ZWC4"/>
<dbReference type="NCBIfam" id="TIGR03342">
    <property type="entry name" value="dsrC_tusE_dsvC"/>
    <property type="match status" value="1"/>
</dbReference>
<evidence type="ECO:0000313" key="6">
    <source>
        <dbReference type="Proteomes" id="UP000323166"/>
    </source>
</evidence>
<dbReference type="GO" id="GO:0097163">
    <property type="term" value="F:sulfur carrier activity"/>
    <property type="evidence" value="ECO:0007669"/>
    <property type="project" value="TreeGrafter"/>
</dbReference>
<reference evidence="5 6" key="1">
    <citation type="submission" date="2019-07" db="EMBL/GenBank/DDBJ databases">
        <title>Genomic Encyclopedia of Type Strains, Phase I: the one thousand microbial genomes (KMG-I) project.</title>
        <authorList>
            <person name="Kyrpides N."/>
        </authorList>
    </citation>
    <scope>NUCLEOTIDE SEQUENCE [LARGE SCALE GENOMIC DNA]</scope>
    <source>
        <strain evidence="5 6">DSM 6562</strain>
    </source>
</reference>
<evidence type="ECO:0000313" key="5">
    <source>
        <dbReference type="EMBL" id="TYO96516.1"/>
    </source>
</evidence>
<dbReference type="InterPro" id="IPR043163">
    <property type="entry name" value="DsrC-like_N"/>
</dbReference>
<evidence type="ECO:0000256" key="2">
    <source>
        <dbReference type="ARBA" id="ARBA00005718"/>
    </source>
</evidence>
<dbReference type="GO" id="GO:0002143">
    <property type="term" value="P:tRNA wobble position uridine thiolation"/>
    <property type="evidence" value="ECO:0007669"/>
    <property type="project" value="TreeGrafter"/>
</dbReference>
<dbReference type="EMBL" id="VNHM01000004">
    <property type="protein sequence ID" value="TYO96516.1"/>
    <property type="molecule type" value="Genomic_DNA"/>
</dbReference>
<dbReference type="Gene3D" id="1.10.10.370">
    <property type="entry name" value="DsrC-like protein, C-terminal domain"/>
    <property type="match status" value="1"/>
</dbReference>
<evidence type="ECO:0000256" key="1">
    <source>
        <dbReference type="ARBA" id="ARBA00004496"/>
    </source>
</evidence>
<protein>
    <submittedName>
        <fullName evidence="5">tRNA 2-thiouridine synthesizing protein E</fullName>
    </submittedName>
</protein>
<sequence length="106" mass="11873">MPCSIVVNGVEIELDEDGFMIDPDLWNEDVAIALAASEGIARLNEDHWKVINYLRDYYKQYQIAPMVRKLCNDTGYNLNYVYRLFPSGPARGACKLAGLAKPTGCV</sequence>
<dbReference type="GO" id="GO:0005737">
    <property type="term" value="C:cytoplasm"/>
    <property type="evidence" value="ECO:0007669"/>
    <property type="project" value="UniProtKB-SubCell"/>
</dbReference>
<dbReference type="Proteomes" id="UP000323166">
    <property type="component" value="Unassembled WGS sequence"/>
</dbReference>
<dbReference type="PANTHER" id="PTHR37010:SF1">
    <property type="entry name" value="SULFURTRANSFERASE TUSE"/>
    <property type="match status" value="1"/>
</dbReference>
<dbReference type="InterPro" id="IPR042072">
    <property type="entry name" value="DsrC-like_C"/>
</dbReference>
<comment type="caution">
    <text evidence="5">The sequence shown here is derived from an EMBL/GenBank/DDBJ whole genome shotgun (WGS) entry which is preliminary data.</text>
</comment>
<keyword evidence="3" id="KW-0963">Cytoplasm</keyword>
<proteinExistence type="inferred from homology"/>
<accession>A0A5S4ZWC4</accession>
<name>A0A5S4ZWC4_9FIRM</name>
<comment type="subcellular location">
    <subcellularLocation>
        <location evidence="1">Cytoplasm</location>
    </subcellularLocation>
</comment>
<dbReference type="Gene3D" id="3.30.1420.10">
    <property type="match status" value="1"/>
</dbReference>
<dbReference type="PANTHER" id="PTHR37010">
    <property type="entry name" value="SULFURTRANSFERASE TUSE"/>
    <property type="match status" value="1"/>
</dbReference>
<dbReference type="RefSeq" id="WP_166511023.1">
    <property type="nucleotide sequence ID" value="NZ_VNHM01000004.1"/>
</dbReference>
<keyword evidence="6" id="KW-1185">Reference proteome</keyword>